<keyword evidence="3" id="KW-0238">DNA-binding</keyword>
<dbReference type="Gene3D" id="3.40.190.10">
    <property type="entry name" value="Periplasmic binding protein-like II"/>
    <property type="match status" value="2"/>
</dbReference>
<dbReference type="PANTHER" id="PTHR30118">
    <property type="entry name" value="HTH-TYPE TRANSCRIPTIONAL REGULATOR LEUO-RELATED"/>
    <property type="match status" value="1"/>
</dbReference>
<evidence type="ECO:0000256" key="2">
    <source>
        <dbReference type="ARBA" id="ARBA00023015"/>
    </source>
</evidence>
<accession>A0A6G8IHD7</accession>
<dbReference type="AlphaFoldDB" id="A0A6G8IHD7"/>
<dbReference type="Pfam" id="PF03466">
    <property type="entry name" value="LysR_substrate"/>
    <property type="match status" value="1"/>
</dbReference>
<dbReference type="InterPro" id="IPR000847">
    <property type="entry name" value="LysR_HTH_N"/>
</dbReference>
<reference evidence="6 7" key="1">
    <citation type="submission" date="2020-03" db="EMBL/GenBank/DDBJ databases">
        <title>Hydrogenophaga sp. nov. isolated from cyanobacterial mat.</title>
        <authorList>
            <person name="Thorat V."/>
            <person name="Kirdat K."/>
            <person name="Tiwarekar B."/>
            <person name="Costa E.D."/>
            <person name="Yadav A."/>
        </authorList>
    </citation>
    <scope>NUCLEOTIDE SEQUENCE [LARGE SCALE GENOMIC DNA]</scope>
    <source>
        <strain evidence="6 7">BA0156</strain>
    </source>
</reference>
<name>A0A6G8IHD7_9BURK</name>
<evidence type="ECO:0000313" key="6">
    <source>
        <dbReference type="EMBL" id="QIM52617.1"/>
    </source>
</evidence>
<keyword evidence="7" id="KW-1185">Reference proteome</keyword>
<dbReference type="InterPro" id="IPR005119">
    <property type="entry name" value="LysR_subst-bd"/>
</dbReference>
<dbReference type="PANTHER" id="PTHR30118:SF15">
    <property type="entry name" value="TRANSCRIPTIONAL REGULATORY PROTEIN"/>
    <property type="match status" value="1"/>
</dbReference>
<evidence type="ECO:0000256" key="3">
    <source>
        <dbReference type="ARBA" id="ARBA00023125"/>
    </source>
</evidence>
<dbReference type="PROSITE" id="PS50931">
    <property type="entry name" value="HTH_LYSR"/>
    <property type="match status" value="1"/>
</dbReference>
<dbReference type="Gene3D" id="1.10.10.10">
    <property type="entry name" value="Winged helix-like DNA-binding domain superfamily/Winged helix DNA-binding domain"/>
    <property type="match status" value="1"/>
</dbReference>
<dbReference type="InterPro" id="IPR036388">
    <property type="entry name" value="WH-like_DNA-bd_sf"/>
</dbReference>
<keyword evidence="2" id="KW-0805">Transcription regulation</keyword>
<evidence type="ECO:0000256" key="1">
    <source>
        <dbReference type="ARBA" id="ARBA00009437"/>
    </source>
</evidence>
<evidence type="ECO:0000259" key="5">
    <source>
        <dbReference type="PROSITE" id="PS50931"/>
    </source>
</evidence>
<dbReference type="RefSeq" id="WP_166227219.1">
    <property type="nucleotide sequence ID" value="NZ_CP049989.1"/>
</dbReference>
<dbReference type="PRINTS" id="PR00039">
    <property type="entry name" value="HTHLYSR"/>
</dbReference>
<dbReference type="KEGG" id="hcz:G9Q37_10885"/>
<dbReference type="Pfam" id="PF00126">
    <property type="entry name" value="HTH_1"/>
    <property type="match status" value="1"/>
</dbReference>
<dbReference type="Proteomes" id="UP000503162">
    <property type="component" value="Chromosome"/>
</dbReference>
<dbReference type="InterPro" id="IPR036390">
    <property type="entry name" value="WH_DNA-bd_sf"/>
</dbReference>
<keyword evidence="4" id="KW-0804">Transcription</keyword>
<dbReference type="SUPFAM" id="SSF53850">
    <property type="entry name" value="Periplasmic binding protein-like II"/>
    <property type="match status" value="1"/>
</dbReference>
<sequence length="307" mass="34446">MAKTPADDIPTRFDLNLVRAFVSIYETRSVTQAAERLNLTQPTISHALARLRVLYNDRLFSRGSAGLVPTAVAERLHEQLSVALMAIEGTLDSRASFQPLHSTRRFRIALSDIGSLFFTPPLLKRFQVEAPSIQAEFVQLNDTLLDELARGTLDLAIGNLPSLHTHTRNELLFRERYVCLLAHDHSCTDAVIDLDTFSRARHVMVTSPSSGHALIDGALAERGVQRRVVALVPQFSVLPSLVEDSDLVVVLPSRVAELFVSQRRLRMAELPVPIPDFEVRMHWHARQENASAHKWLRDEVRRSLSGL</sequence>
<proteinExistence type="inferred from homology"/>
<evidence type="ECO:0000313" key="7">
    <source>
        <dbReference type="Proteomes" id="UP000503162"/>
    </source>
</evidence>
<dbReference type="GO" id="GO:0003700">
    <property type="term" value="F:DNA-binding transcription factor activity"/>
    <property type="evidence" value="ECO:0007669"/>
    <property type="project" value="InterPro"/>
</dbReference>
<organism evidence="6 7">
    <name type="scientific">Hydrogenophaga crocea</name>
    <dbReference type="NCBI Taxonomy" id="2716225"/>
    <lineage>
        <taxon>Bacteria</taxon>
        <taxon>Pseudomonadati</taxon>
        <taxon>Pseudomonadota</taxon>
        <taxon>Betaproteobacteria</taxon>
        <taxon>Burkholderiales</taxon>
        <taxon>Comamonadaceae</taxon>
        <taxon>Hydrogenophaga</taxon>
    </lineage>
</organism>
<gene>
    <name evidence="6" type="ORF">G9Q37_10885</name>
</gene>
<feature type="domain" description="HTH lysR-type" evidence="5">
    <location>
        <begin position="13"/>
        <end position="70"/>
    </location>
</feature>
<dbReference type="EMBL" id="CP049989">
    <property type="protein sequence ID" value="QIM52617.1"/>
    <property type="molecule type" value="Genomic_DNA"/>
</dbReference>
<dbReference type="SUPFAM" id="SSF46785">
    <property type="entry name" value="Winged helix' DNA-binding domain"/>
    <property type="match status" value="1"/>
</dbReference>
<protein>
    <submittedName>
        <fullName evidence="6">LysR family transcriptional regulator</fullName>
    </submittedName>
</protein>
<dbReference type="GO" id="GO:0003677">
    <property type="term" value="F:DNA binding"/>
    <property type="evidence" value="ECO:0007669"/>
    <property type="project" value="UniProtKB-KW"/>
</dbReference>
<comment type="similarity">
    <text evidence="1">Belongs to the LysR transcriptional regulatory family.</text>
</comment>
<dbReference type="InterPro" id="IPR050389">
    <property type="entry name" value="LysR-type_TF"/>
</dbReference>
<dbReference type="CDD" id="cd08459">
    <property type="entry name" value="PBP2_DntR_NahR_LinR_like"/>
    <property type="match status" value="1"/>
</dbReference>
<evidence type="ECO:0000256" key="4">
    <source>
        <dbReference type="ARBA" id="ARBA00023163"/>
    </source>
</evidence>